<gene>
    <name evidence="2" type="ORF">AVDCRST_MAG46-2991</name>
</gene>
<sequence>MVGRCAVMGVRAVAMLSALSAGAACSSPEAETAGSAPNPVMAVRDWNAYPTAQISGRLRLLENCLLIDDSVVFWADGTSWDSETRSVVFESADPVRIGDHFTGGGGHYAKDSLDGLDGVDVDAVIECLNRTDSSDAVIATPPD</sequence>
<protein>
    <submittedName>
        <fullName evidence="2">Uncharacterized protein</fullName>
    </submittedName>
</protein>
<dbReference type="PROSITE" id="PS51257">
    <property type="entry name" value="PROKAR_LIPOPROTEIN"/>
    <property type="match status" value="1"/>
</dbReference>
<dbReference type="AlphaFoldDB" id="A0A6J4MD21"/>
<feature type="signal peptide" evidence="1">
    <location>
        <begin position="1"/>
        <end position="23"/>
    </location>
</feature>
<keyword evidence="1" id="KW-0732">Signal</keyword>
<name>A0A6J4MD21_9ACTN</name>
<reference evidence="2" key="1">
    <citation type="submission" date="2020-02" db="EMBL/GenBank/DDBJ databases">
        <authorList>
            <person name="Meier V. D."/>
        </authorList>
    </citation>
    <scope>NUCLEOTIDE SEQUENCE</scope>
    <source>
        <strain evidence="2">AVDCRST_MAG46</strain>
    </source>
</reference>
<organism evidence="2">
    <name type="scientific">uncultured Nocardioidaceae bacterium</name>
    <dbReference type="NCBI Taxonomy" id="253824"/>
    <lineage>
        <taxon>Bacteria</taxon>
        <taxon>Bacillati</taxon>
        <taxon>Actinomycetota</taxon>
        <taxon>Actinomycetes</taxon>
        <taxon>Propionibacteriales</taxon>
        <taxon>Nocardioidaceae</taxon>
        <taxon>environmental samples</taxon>
    </lineage>
</organism>
<evidence type="ECO:0000256" key="1">
    <source>
        <dbReference type="SAM" id="SignalP"/>
    </source>
</evidence>
<accession>A0A6J4MD21</accession>
<proteinExistence type="predicted"/>
<evidence type="ECO:0000313" key="2">
    <source>
        <dbReference type="EMBL" id="CAA9356915.1"/>
    </source>
</evidence>
<feature type="chain" id="PRO_5026692627" evidence="1">
    <location>
        <begin position="24"/>
        <end position="143"/>
    </location>
</feature>
<dbReference type="EMBL" id="CADCUD010000206">
    <property type="protein sequence ID" value="CAA9356915.1"/>
    <property type="molecule type" value="Genomic_DNA"/>
</dbReference>